<evidence type="ECO:0000256" key="6">
    <source>
        <dbReference type="ARBA" id="ARBA00022989"/>
    </source>
</evidence>
<dbReference type="InterPro" id="IPR013525">
    <property type="entry name" value="ABC2_TM"/>
</dbReference>
<dbReference type="PROSITE" id="PS50893">
    <property type="entry name" value="ABC_TRANSPORTER_2"/>
    <property type="match status" value="1"/>
</dbReference>
<evidence type="ECO:0000256" key="7">
    <source>
        <dbReference type="ARBA" id="ARBA00023136"/>
    </source>
</evidence>
<evidence type="ECO:0000256" key="5">
    <source>
        <dbReference type="ARBA" id="ARBA00022840"/>
    </source>
</evidence>
<reference evidence="10 11" key="1">
    <citation type="submission" date="2024-06" db="EMBL/GenBank/DDBJ databases">
        <authorList>
            <person name="Kraege A."/>
            <person name="Thomma B."/>
        </authorList>
    </citation>
    <scope>NUCLEOTIDE SEQUENCE [LARGE SCALE GENOMIC DNA]</scope>
</reference>
<dbReference type="PANTHER" id="PTHR48041:SF139">
    <property type="entry name" value="PROTEIN SCARLET"/>
    <property type="match status" value="1"/>
</dbReference>
<feature type="transmembrane region" description="Helical" evidence="8">
    <location>
        <begin position="518"/>
        <end position="539"/>
    </location>
</feature>
<keyword evidence="2" id="KW-0813">Transport</keyword>
<accession>A0ABP1GI02</accession>
<protein>
    <submittedName>
        <fullName evidence="10">G12692 protein</fullName>
    </submittedName>
</protein>
<dbReference type="PROSITE" id="PS00211">
    <property type="entry name" value="ABC_TRANSPORTER_1"/>
    <property type="match status" value="1"/>
</dbReference>
<dbReference type="SUPFAM" id="SSF52540">
    <property type="entry name" value="P-loop containing nucleoside triphosphate hydrolases"/>
    <property type="match status" value="1"/>
</dbReference>
<keyword evidence="11" id="KW-1185">Reference proteome</keyword>
<organism evidence="10 11">
    <name type="scientific">Coccomyxa viridis</name>
    <dbReference type="NCBI Taxonomy" id="1274662"/>
    <lineage>
        <taxon>Eukaryota</taxon>
        <taxon>Viridiplantae</taxon>
        <taxon>Chlorophyta</taxon>
        <taxon>core chlorophytes</taxon>
        <taxon>Trebouxiophyceae</taxon>
        <taxon>Trebouxiophyceae incertae sedis</taxon>
        <taxon>Coccomyxaceae</taxon>
        <taxon>Coccomyxa</taxon>
    </lineage>
</organism>
<dbReference type="InterPro" id="IPR003593">
    <property type="entry name" value="AAA+_ATPase"/>
</dbReference>
<feature type="domain" description="ABC transporter" evidence="9">
    <location>
        <begin position="8"/>
        <end position="255"/>
    </location>
</feature>
<evidence type="ECO:0000313" key="10">
    <source>
        <dbReference type="EMBL" id="CAL5229378.1"/>
    </source>
</evidence>
<evidence type="ECO:0000256" key="4">
    <source>
        <dbReference type="ARBA" id="ARBA00022741"/>
    </source>
</evidence>
<feature type="transmembrane region" description="Helical" evidence="8">
    <location>
        <begin position="622"/>
        <end position="642"/>
    </location>
</feature>
<evidence type="ECO:0000256" key="1">
    <source>
        <dbReference type="ARBA" id="ARBA00004141"/>
    </source>
</evidence>
<dbReference type="InterPro" id="IPR027417">
    <property type="entry name" value="P-loop_NTPase"/>
</dbReference>
<dbReference type="SMART" id="SM00382">
    <property type="entry name" value="AAA"/>
    <property type="match status" value="1"/>
</dbReference>
<feature type="transmembrane region" description="Helical" evidence="8">
    <location>
        <begin position="494"/>
        <end position="512"/>
    </location>
</feature>
<dbReference type="Proteomes" id="UP001497392">
    <property type="component" value="Unassembled WGS sequence"/>
</dbReference>
<dbReference type="InterPro" id="IPR003439">
    <property type="entry name" value="ABC_transporter-like_ATP-bd"/>
</dbReference>
<dbReference type="InterPro" id="IPR050352">
    <property type="entry name" value="ABCG_transporters"/>
</dbReference>
<dbReference type="PANTHER" id="PTHR48041">
    <property type="entry name" value="ABC TRANSPORTER G FAMILY MEMBER 28"/>
    <property type="match status" value="1"/>
</dbReference>
<feature type="transmembrane region" description="Helical" evidence="8">
    <location>
        <begin position="438"/>
        <end position="459"/>
    </location>
</feature>
<evidence type="ECO:0000313" key="11">
    <source>
        <dbReference type="Proteomes" id="UP001497392"/>
    </source>
</evidence>
<evidence type="ECO:0000256" key="3">
    <source>
        <dbReference type="ARBA" id="ARBA00022692"/>
    </source>
</evidence>
<feature type="transmembrane region" description="Helical" evidence="8">
    <location>
        <begin position="409"/>
        <end position="426"/>
    </location>
</feature>
<sequence length="656" mass="71485">MESASCDIAFSDLRFTIQSGKETLRLLQGVSGACRSGRLTAILGPSGSSKTTLLKFLAGCISGGKQDGTVLINGTPVRDTAFKSRLALVWQSDILLPTATVREAVLTSALLRLPSSMSRAQKESRVDHILEELDLARVKDHLIGQDIDGTMSGISGGERRRVSVGISLVTDAQAIFLDEPTTGLDSESAETLMQLLARLAQKRGITVVCTIHQPSSDICSLFDDAMLLSGGKMLYNGSWEEAETYMAIAGFGRPLQRNLAEHLLWLAKDRAHAVPNLAKLHTLSWKVHSALEEANVTGVDSAHVLQEILIEEHESTLKGKGVIEVPSPASVLHVDYLSDTCSRSSSQPTEESASSSTPVFWDNRSDRSGKFEGVDCSGKGASHLRQTGILCARFARSWLRSPVSLSMQALQYGIAAALMGAMYYRLPGDVSAGVYDRVASLWFVGMVVIFMSGNSALTISYTQKPLLRREVYAGHYSYLPYYIAKTLTTLPLQLAYATLYVLMTYFLVGYQVAAANFFYYAAIIFLLILISETLGMLCSGAFRAELTGAIVLQAIYVPLLMFVGFFQTTTPPCFEWLKRISYATYGYSALVKNEFSGLTLQEEGGFYTTDASELIPTNIQTGFSLGANAAILISILVGLRIVQYIQMRIIIAAKFL</sequence>
<proteinExistence type="predicted"/>
<feature type="transmembrane region" description="Helical" evidence="8">
    <location>
        <begin position="546"/>
        <end position="566"/>
    </location>
</feature>
<keyword evidence="3 8" id="KW-0812">Transmembrane</keyword>
<evidence type="ECO:0000256" key="2">
    <source>
        <dbReference type="ARBA" id="ARBA00022448"/>
    </source>
</evidence>
<name>A0ABP1GI02_9CHLO</name>
<dbReference type="EMBL" id="CAXHTA020000020">
    <property type="protein sequence ID" value="CAL5229378.1"/>
    <property type="molecule type" value="Genomic_DNA"/>
</dbReference>
<dbReference type="InterPro" id="IPR017871">
    <property type="entry name" value="ABC_transporter-like_CS"/>
</dbReference>
<comment type="caution">
    <text evidence="10">The sequence shown here is derived from an EMBL/GenBank/DDBJ whole genome shotgun (WGS) entry which is preliminary data.</text>
</comment>
<keyword evidence="5" id="KW-0067">ATP-binding</keyword>
<gene>
    <name evidence="10" type="primary">g12692</name>
    <name evidence="10" type="ORF">VP750_LOCUS11284</name>
</gene>
<dbReference type="Pfam" id="PF00005">
    <property type="entry name" value="ABC_tran"/>
    <property type="match status" value="1"/>
</dbReference>
<comment type="subcellular location">
    <subcellularLocation>
        <location evidence="1">Membrane</location>
        <topology evidence="1">Multi-pass membrane protein</topology>
    </subcellularLocation>
</comment>
<evidence type="ECO:0000256" key="8">
    <source>
        <dbReference type="SAM" id="Phobius"/>
    </source>
</evidence>
<dbReference type="Pfam" id="PF01061">
    <property type="entry name" value="ABC2_membrane"/>
    <property type="match status" value="1"/>
</dbReference>
<keyword evidence="7 8" id="KW-0472">Membrane</keyword>
<dbReference type="Gene3D" id="3.40.50.300">
    <property type="entry name" value="P-loop containing nucleotide triphosphate hydrolases"/>
    <property type="match status" value="1"/>
</dbReference>
<keyword evidence="6 8" id="KW-1133">Transmembrane helix</keyword>
<evidence type="ECO:0000259" key="9">
    <source>
        <dbReference type="PROSITE" id="PS50893"/>
    </source>
</evidence>
<keyword evidence="4" id="KW-0547">Nucleotide-binding</keyword>